<evidence type="ECO:0000256" key="1">
    <source>
        <dbReference type="SAM" id="Coils"/>
    </source>
</evidence>
<sequence>MKKLKIALSVLFLISLVSTSQAQSQSQLEKDLAELRSWMRTRSVQADSVIKNEWPNVKKEYKNLTYSLDGQTKKLSEKSKAEYTDIKQQYQEWEAENEKVETVDLDGHELERWERTMTGTTKIDKIKAAKLRDAYISLLDYTREQRRNWSLRDWEYAEFVFGELNARKADVFGELTNSDKIKIAALQVEFATLKKSREAKDAYDNRRKAN</sequence>
<dbReference type="RefSeq" id="WP_112305911.1">
    <property type="nucleotide sequence ID" value="NZ_QMDV01000003.1"/>
</dbReference>
<evidence type="ECO:0000259" key="3">
    <source>
        <dbReference type="Pfam" id="PF20203"/>
    </source>
</evidence>
<comment type="caution">
    <text evidence="4">The sequence shown here is derived from an EMBL/GenBank/DDBJ whole genome shotgun (WGS) entry which is preliminary data.</text>
</comment>
<feature type="domain" description="DUF6565" evidence="3">
    <location>
        <begin position="147"/>
        <end position="200"/>
    </location>
</feature>
<reference evidence="4 5" key="2">
    <citation type="submission" date="2018-07" db="EMBL/GenBank/DDBJ databases">
        <title>Pontibacter sp. 2b14 genomic sequence and assembly.</title>
        <authorList>
            <person name="Du Z.-J."/>
        </authorList>
    </citation>
    <scope>NUCLEOTIDE SEQUENCE [LARGE SCALE GENOMIC DNA]</scope>
    <source>
        <strain evidence="4 5">2b14</strain>
    </source>
</reference>
<dbReference type="AlphaFoldDB" id="A0A364RD99"/>
<reference evidence="4 5" key="1">
    <citation type="submission" date="2018-06" db="EMBL/GenBank/DDBJ databases">
        <authorList>
            <person name="Liu Z.-W."/>
        </authorList>
    </citation>
    <scope>NUCLEOTIDE SEQUENCE [LARGE SCALE GENOMIC DNA]</scope>
    <source>
        <strain evidence="4 5">2b14</strain>
    </source>
</reference>
<organism evidence="4 5">
    <name type="scientific">Pontibacter arcticus</name>
    <dbReference type="NCBI Taxonomy" id="2080288"/>
    <lineage>
        <taxon>Bacteria</taxon>
        <taxon>Pseudomonadati</taxon>
        <taxon>Bacteroidota</taxon>
        <taxon>Cytophagia</taxon>
        <taxon>Cytophagales</taxon>
        <taxon>Hymenobacteraceae</taxon>
        <taxon>Pontibacter</taxon>
    </lineage>
</organism>
<feature type="chain" id="PRO_5016661942" description="DUF6565 domain-containing protein" evidence="2">
    <location>
        <begin position="23"/>
        <end position="210"/>
    </location>
</feature>
<protein>
    <recommendedName>
        <fullName evidence="3">DUF6565 domain-containing protein</fullName>
    </recommendedName>
</protein>
<feature type="signal peptide" evidence="2">
    <location>
        <begin position="1"/>
        <end position="22"/>
    </location>
</feature>
<gene>
    <name evidence="4" type="ORF">DP923_11050</name>
</gene>
<dbReference type="OrthoDB" id="886805at2"/>
<name>A0A364RD99_9BACT</name>
<keyword evidence="2" id="KW-0732">Signal</keyword>
<dbReference type="Proteomes" id="UP000251692">
    <property type="component" value="Unassembled WGS sequence"/>
</dbReference>
<keyword evidence="5" id="KW-1185">Reference proteome</keyword>
<accession>A0A364RD99</accession>
<dbReference type="InterPro" id="IPR046695">
    <property type="entry name" value="DUF6565"/>
</dbReference>
<proteinExistence type="predicted"/>
<evidence type="ECO:0000313" key="5">
    <source>
        <dbReference type="Proteomes" id="UP000251692"/>
    </source>
</evidence>
<keyword evidence="1" id="KW-0175">Coiled coil</keyword>
<evidence type="ECO:0000313" key="4">
    <source>
        <dbReference type="EMBL" id="RAU82318.1"/>
    </source>
</evidence>
<feature type="coiled-coil region" evidence="1">
    <location>
        <begin position="76"/>
        <end position="103"/>
    </location>
</feature>
<evidence type="ECO:0000256" key="2">
    <source>
        <dbReference type="SAM" id="SignalP"/>
    </source>
</evidence>
<dbReference type="EMBL" id="QMDV01000003">
    <property type="protein sequence ID" value="RAU82318.1"/>
    <property type="molecule type" value="Genomic_DNA"/>
</dbReference>
<dbReference type="Pfam" id="PF20203">
    <property type="entry name" value="DUF6565"/>
    <property type="match status" value="1"/>
</dbReference>